<reference evidence="2" key="1">
    <citation type="submission" date="2018-01" db="EMBL/GenBank/DDBJ databases">
        <title>An insight into the sialome of Amazonian anophelines.</title>
        <authorList>
            <person name="Ribeiro J.M."/>
            <person name="Scarpassa V."/>
            <person name="Calvo E."/>
        </authorList>
    </citation>
    <scope>NUCLEOTIDE SEQUENCE</scope>
    <source>
        <tissue evidence="2">Salivary glands</tissue>
    </source>
</reference>
<evidence type="ECO:0000256" key="1">
    <source>
        <dbReference type="SAM" id="SignalP"/>
    </source>
</evidence>
<protein>
    <submittedName>
        <fullName evidence="2">Putative secreted protein</fullName>
    </submittedName>
</protein>
<keyword evidence="1" id="KW-0732">Signal</keyword>
<name>A0A2M4B7Q6_9DIPT</name>
<dbReference type="AlphaFoldDB" id="A0A2M4B7Q6"/>
<feature type="chain" id="PRO_5014772821" evidence="1">
    <location>
        <begin position="20"/>
        <end position="71"/>
    </location>
</feature>
<proteinExistence type="predicted"/>
<accession>A0A2M4B7Q6</accession>
<dbReference type="EMBL" id="GGFK01015768">
    <property type="protein sequence ID" value="MBW49089.1"/>
    <property type="molecule type" value="Transcribed_RNA"/>
</dbReference>
<organism evidence="2">
    <name type="scientific">Anopheles triannulatus</name>
    <dbReference type="NCBI Taxonomy" id="58253"/>
    <lineage>
        <taxon>Eukaryota</taxon>
        <taxon>Metazoa</taxon>
        <taxon>Ecdysozoa</taxon>
        <taxon>Arthropoda</taxon>
        <taxon>Hexapoda</taxon>
        <taxon>Insecta</taxon>
        <taxon>Pterygota</taxon>
        <taxon>Neoptera</taxon>
        <taxon>Endopterygota</taxon>
        <taxon>Diptera</taxon>
        <taxon>Nematocera</taxon>
        <taxon>Culicoidea</taxon>
        <taxon>Culicidae</taxon>
        <taxon>Anophelinae</taxon>
        <taxon>Anopheles</taxon>
    </lineage>
</organism>
<evidence type="ECO:0000313" key="2">
    <source>
        <dbReference type="EMBL" id="MBW49089.1"/>
    </source>
</evidence>
<feature type="signal peptide" evidence="1">
    <location>
        <begin position="1"/>
        <end position="19"/>
    </location>
</feature>
<sequence length="71" mass="7672">MLLVVLLLLLLQFPRAVSCSRAVLSSCARSSRPEVPKLVFRLTTSFAPSASHNIFVPSSRLLQAVATSSTE</sequence>